<reference evidence="2" key="1">
    <citation type="journal article" date="2016" name="Nature">
        <title>Genome evolution in the allotetraploid frog Xenopus laevis.</title>
        <authorList>
            <person name="Session A.M."/>
            <person name="Uno Y."/>
            <person name="Kwon T."/>
            <person name="Chapman J.A."/>
            <person name="Toyoda A."/>
            <person name="Takahashi S."/>
            <person name="Fukui A."/>
            <person name="Hikosaka A."/>
            <person name="Suzuki A."/>
            <person name="Kondo M."/>
            <person name="van Heeringen S.J."/>
            <person name="Quigley I."/>
            <person name="Heinz S."/>
            <person name="Ogino H."/>
            <person name="Ochi H."/>
            <person name="Hellsten U."/>
            <person name="Lyons J.B."/>
            <person name="Simakov O."/>
            <person name="Putnam N."/>
            <person name="Stites J."/>
            <person name="Kuroki Y."/>
            <person name="Tanaka T."/>
            <person name="Michiue T."/>
            <person name="Watanabe M."/>
            <person name="Bogdanovic O."/>
            <person name="Lister R."/>
            <person name="Georgiou G."/>
            <person name="Paranjpe S.S."/>
            <person name="van Kruijsbergen I."/>
            <person name="Shu S."/>
            <person name="Carlson J."/>
            <person name="Kinoshita T."/>
            <person name="Ohta Y."/>
            <person name="Mawaribuchi S."/>
            <person name="Jenkins J."/>
            <person name="Grimwood J."/>
            <person name="Schmutz J."/>
            <person name="Mitros T."/>
            <person name="Mozaffari S.V."/>
            <person name="Suzuki Y."/>
            <person name="Haramoto Y."/>
            <person name="Yamamoto T.S."/>
            <person name="Takagi C."/>
            <person name="Heald R."/>
            <person name="Miller K."/>
            <person name="Haudenschild C."/>
            <person name="Kitzman J."/>
            <person name="Nakayama T."/>
            <person name="Izutsu Y."/>
            <person name="Robert J."/>
            <person name="Fortriede J."/>
            <person name="Burns K."/>
            <person name="Lotay V."/>
            <person name="Karimi K."/>
            <person name="Yasuoka Y."/>
            <person name="Dichmann D.S."/>
            <person name="Flajnik M.F."/>
            <person name="Houston D.W."/>
            <person name="Shendure J."/>
            <person name="DuPasquier L."/>
            <person name="Vize P.D."/>
            <person name="Zorn A.M."/>
            <person name="Ito M."/>
            <person name="Marcotte E.M."/>
            <person name="Wallingford J.B."/>
            <person name="Ito Y."/>
            <person name="Asashima M."/>
            <person name="Ueno N."/>
            <person name="Matsuda Y."/>
            <person name="Veenstra G.J."/>
            <person name="Fujiyama A."/>
            <person name="Harland R.M."/>
            <person name="Taira M."/>
            <person name="Rokhsar D.S."/>
        </authorList>
    </citation>
    <scope>NUCLEOTIDE SEQUENCE [LARGE SCALE GENOMIC DNA]</scope>
    <source>
        <strain evidence="2">J</strain>
    </source>
</reference>
<protein>
    <submittedName>
        <fullName evidence="1">Uncharacterized protein</fullName>
    </submittedName>
</protein>
<accession>A0A974D7I2</accession>
<organism evidence="1 2">
    <name type="scientific">Xenopus laevis</name>
    <name type="common">African clawed frog</name>
    <dbReference type="NCBI Taxonomy" id="8355"/>
    <lineage>
        <taxon>Eukaryota</taxon>
        <taxon>Metazoa</taxon>
        <taxon>Chordata</taxon>
        <taxon>Craniata</taxon>
        <taxon>Vertebrata</taxon>
        <taxon>Euteleostomi</taxon>
        <taxon>Amphibia</taxon>
        <taxon>Batrachia</taxon>
        <taxon>Anura</taxon>
        <taxon>Pipoidea</taxon>
        <taxon>Pipidae</taxon>
        <taxon>Xenopodinae</taxon>
        <taxon>Xenopus</taxon>
        <taxon>Xenopus</taxon>
    </lineage>
</organism>
<sequence length="83" mass="9316">MDFQRGSNSVSLYSYTYAQCQLVLELDCQLFCTVTKSQTSTRCIWSAALDGDLNKVRYFIHKGRDPSLPDNFSYTALLGGMSS</sequence>
<dbReference type="EMBL" id="CM004471">
    <property type="protein sequence ID" value="OCT86623.1"/>
    <property type="molecule type" value="Genomic_DNA"/>
</dbReference>
<dbReference type="AlphaFoldDB" id="A0A974D7I2"/>
<evidence type="ECO:0000313" key="1">
    <source>
        <dbReference type="EMBL" id="OCT86623.1"/>
    </source>
</evidence>
<evidence type="ECO:0000313" key="2">
    <source>
        <dbReference type="Proteomes" id="UP000694892"/>
    </source>
</evidence>
<name>A0A974D7I2_XENLA</name>
<dbReference type="Proteomes" id="UP000694892">
    <property type="component" value="Chromosome 3S"/>
</dbReference>
<gene>
    <name evidence="1" type="ORF">XELAEV_18020305mg</name>
</gene>
<proteinExistence type="predicted"/>